<dbReference type="PROSITE" id="PS00839">
    <property type="entry name" value="SUMT_1"/>
    <property type="match status" value="1"/>
</dbReference>
<comment type="pathway">
    <text evidence="7">Porphyrin-containing compound metabolism; siroheme biosynthesis; precorrin-2 from uroporphyrinogen III: step 1/1.</text>
</comment>
<feature type="domain" description="Tetrapyrrole methylase" evidence="9">
    <location>
        <begin position="4"/>
        <end position="217"/>
    </location>
</feature>
<dbReference type="InterPro" id="IPR006366">
    <property type="entry name" value="CobA/CysG_C"/>
</dbReference>
<dbReference type="Proteomes" id="UP000248079">
    <property type="component" value="Unassembled WGS sequence"/>
</dbReference>
<comment type="caution">
    <text evidence="10">The sequence shown here is derived from an EMBL/GenBank/DDBJ whole genome shotgun (WGS) entry which is preliminary data.</text>
</comment>
<dbReference type="NCBIfam" id="TIGR01469">
    <property type="entry name" value="cobA_cysG_Cterm"/>
    <property type="match status" value="1"/>
</dbReference>
<keyword evidence="4 8" id="KW-0808">Transferase</keyword>
<gene>
    <name evidence="10" type="primary">cobA</name>
    <name evidence="10" type="ORF">DF185_01500</name>
</gene>
<dbReference type="Gene3D" id="3.30.950.10">
    <property type="entry name" value="Methyltransferase, Cobalt-precorrin-4 Transmethylase, Domain 2"/>
    <property type="match status" value="1"/>
</dbReference>
<dbReference type="InterPro" id="IPR000878">
    <property type="entry name" value="4pyrrol_Mease"/>
</dbReference>
<keyword evidence="3 8" id="KW-0489">Methyltransferase</keyword>
<dbReference type="InterPro" id="IPR050161">
    <property type="entry name" value="Siro_Cobalamin_biosynth"/>
</dbReference>
<accession>A0A2V4AFC0</accession>
<dbReference type="NCBIfam" id="NF004790">
    <property type="entry name" value="PRK06136.1"/>
    <property type="match status" value="1"/>
</dbReference>
<organism evidence="10 11">
    <name type="scientific">Marinifilum breve</name>
    <dbReference type="NCBI Taxonomy" id="2184082"/>
    <lineage>
        <taxon>Bacteria</taxon>
        <taxon>Pseudomonadati</taxon>
        <taxon>Bacteroidota</taxon>
        <taxon>Bacteroidia</taxon>
        <taxon>Marinilabiliales</taxon>
        <taxon>Marinifilaceae</taxon>
    </lineage>
</organism>
<evidence type="ECO:0000256" key="5">
    <source>
        <dbReference type="ARBA" id="ARBA00022691"/>
    </source>
</evidence>
<evidence type="ECO:0000256" key="3">
    <source>
        <dbReference type="ARBA" id="ARBA00022603"/>
    </source>
</evidence>
<dbReference type="EMBL" id="QFLI01000001">
    <property type="protein sequence ID" value="PXY02794.1"/>
    <property type="molecule type" value="Genomic_DNA"/>
</dbReference>
<evidence type="ECO:0000313" key="10">
    <source>
        <dbReference type="EMBL" id="PXY02794.1"/>
    </source>
</evidence>
<keyword evidence="5" id="KW-0949">S-adenosyl-L-methionine</keyword>
<dbReference type="PANTHER" id="PTHR45790">
    <property type="entry name" value="SIROHEME SYNTHASE-RELATED"/>
    <property type="match status" value="1"/>
</dbReference>
<dbReference type="FunFam" id="3.40.1010.10:FF:000001">
    <property type="entry name" value="Siroheme synthase"/>
    <property type="match status" value="1"/>
</dbReference>
<dbReference type="CDD" id="cd11642">
    <property type="entry name" value="SUMT"/>
    <property type="match status" value="1"/>
</dbReference>
<dbReference type="Gene3D" id="3.40.1010.10">
    <property type="entry name" value="Cobalt-precorrin-4 Transmethylase, Domain 1"/>
    <property type="match status" value="1"/>
</dbReference>
<reference evidence="10 11" key="1">
    <citation type="submission" date="2018-05" db="EMBL/GenBank/DDBJ databases">
        <title>Marinifilum breve JC075T sp. nov., a marine bacterium isolated from Yongle Blue Hole in the South China Sea.</title>
        <authorList>
            <person name="Fu T."/>
        </authorList>
    </citation>
    <scope>NUCLEOTIDE SEQUENCE [LARGE SCALE GENOMIC DNA]</scope>
    <source>
        <strain evidence="10 11">JC075</strain>
    </source>
</reference>
<dbReference type="InterPro" id="IPR035996">
    <property type="entry name" value="4pyrrol_Methylase_sf"/>
</dbReference>
<evidence type="ECO:0000256" key="6">
    <source>
        <dbReference type="ARBA" id="ARBA00023244"/>
    </source>
</evidence>
<evidence type="ECO:0000313" key="11">
    <source>
        <dbReference type="Proteomes" id="UP000248079"/>
    </source>
</evidence>
<dbReference type="OrthoDB" id="9815856at2"/>
<sequence length="260" mass="29002">MQHRLYIVGAGPGDPDLLTIKAHRVLMQADVVLYDALLGKQILEMLPESCEKVYVGKTYKDQQDQIKRMCRINALMKKGVEEGKRVVRLKTGDPLIFGRGIEEVRFLRNEKIDYELVPGITAGIAAANHCQIPITERSINRTLLFCTGTTLNGDMKQFDAVSTMIQIGTPVMIYMGLNNLGSIIDKLIDNGVKADTSICAISKVSYPDEKMLFGNLSNFMSKLEQNPLEMPTILVIGENIMPMLEEADELLNQCKCTDCK</sequence>
<evidence type="ECO:0000256" key="8">
    <source>
        <dbReference type="RuleBase" id="RU003960"/>
    </source>
</evidence>
<dbReference type="AlphaFoldDB" id="A0A2V4AFC0"/>
<evidence type="ECO:0000256" key="1">
    <source>
        <dbReference type="ARBA" id="ARBA00005879"/>
    </source>
</evidence>
<dbReference type="PROSITE" id="PS00840">
    <property type="entry name" value="SUMT_2"/>
    <property type="match status" value="1"/>
</dbReference>
<dbReference type="InterPro" id="IPR003043">
    <property type="entry name" value="Uropor_MeTrfase_CS"/>
</dbReference>
<dbReference type="RefSeq" id="WP_110358953.1">
    <property type="nucleotide sequence ID" value="NZ_QFLI01000001.1"/>
</dbReference>
<evidence type="ECO:0000256" key="4">
    <source>
        <dbReference type="ARBA" id="ARBA00022679"/>
    </source>
</evidence>
<name>A0A2V4AFC0_9BACT</name>
<dbReference type="EC" id="2.1.1.107" evidence="2"/>
<dbReference type="GO" id="GO:0004851">
    <property type="term" value="F:uroporphyrin-III C-methyltransferase activity"/>
    <property type="evidence" value="ECO:0007669"/>
    <property type="project" value="UniProtKB-EC"/>
</dbReference>
<evidence type="ECO:0000256" key="7">
    <source>
        <dbReference type="ARBA" id="ARBA00025705"/>
    </source>
</evidence>
<dbReference type="GO" id="GO:0019354">
    <property type="term" value="P:siroheme biosynthetic process"/>
    <property type="evidence" value="ECO:0007669"/>
    <property type="project" value="InterPro"/>
</dbReference>
<dbReference type="Pfam" id="PF00590">
    <property type="entry name" value="TP_methylase"/>
    <property type="match status" value="1"/>
</dbReference>
<comment type="similarity">
    <text evidence="1 8">Belongs to the precorrin methyltransferase family.</text>
</comment>
<dbReference type="SUPFAM" id="SSF53790">
    <property type="entry name" value="Tetrapyrrole methylase"/>
    <property type="match status" value="1"/>
</dbReference>
<evidence type="ECO:0000259" key="9">
    <source>
        <dbReference type="Pfam" id="PF00590"/>
    </source>
</evidence>
<dbReference type="InterPro" id="IPR014777">
    <property type="entry name" value="4pyrrole_Mease_sub1"/>
</dbReference>
<keyword evidence="6" id="KW-0627">Porphyrin biosynthesis</keyword>
<dbReference type="GO" id="GO:0032259">
    <property type="term" value="P:methylation"/>
    <property type="evidence" value="ECO:0007669"/>
    <property type="project" value="UniProtKB-KW"/>
</dbReference>
<keyword evidence="11" id="KW-1185">Reference proteome</keyword>
<proteinExistence type="inferred from homology"/>
<evidence type="ECO:0000256" key="2">
    <source>
        <dbReference type="ARBA" id="ARBA00012162"/>
    </source>
</evidence>
<dbReference type="InterPro" id="IPR014776">
    <property type="entry name" value="4pyrrole_Mease_sub2"/>
</dbReference>
<dbReference type="PANTHER" id="PTHR45790:SF3">
    <property type="entry name" value="S-ADENOSYL-L-METHIONINE-DEPENDENT UROPORPHYRINOGEN III METHYLTRANSFERASE, CHLOROPLASTIC"/>
    <property type="match status" value="1"/>
</dbReference>
<protein>
    <recommendedName>
        <fullName evidence="2">uroporphyrinogen-III C-methyltransferase</fullName>
        <ecNumber evidence="2">2.1.1.107</ecNumber>
    </recommendedName>
</protein>